<organism evidence="1 2">
    <name type="scientific">Aquabacterium soli</name>
    <dbReference type="NCBI Taxonomy" id="2493092"/>
    <lineage>
        <taxon>Bacteria</taxon>
        <taxon>Pseudomonadati</taxon>
        <taxon>Pseudomonadota</taxon>
        <taxon>Betaproteobacteria</taxon>
        <taxon>Burkholderiales</taxon>
        <taxon>Aquabacterium</taxon>
    </lineage>
</organism>
<proteinExistence type="predicted"/>
<comment type="caution">
    <text evidence="1">The sequence shown here is derived from an EMBL/GenBank/DDBJ whole genome shotgun (WGS) entry which is preliminary data.</text>
</comment>
<dbReference type="RefSeq" id="WP_125242396.1">
    <property type="nucleotide sequence ID" value="NZ_RSED01000004.1"/>
</dbReference>
<dbReference type="Proteomes" id="UP000269265">
    <property type="component" value="Unassembled WGS sequence"/>
</dbReference>
<protein>
    <recommendedName>
        <fullName evidence="3">Ubiquinone biosynthesis protein UbiJ</fullName>
    </recommendedName>
</protein>
<reference evidence="1 2" key="1">
    <citation type="submission" date="2018-12" db="EMBL/GenBank/DDBJ databases">
        <title>The whole draft genome of Aquabacterium sp. SJQ9.</title>
        <authorList>
            <person name="Sun L."/>
            <person name="Gao X."/>
            <person name="Chen W."/>
            <person name="Huang K."/>
        </authorList>
    </citation>
    <scope>NUCLEOTIDE SEQUENCE [LARGE SCALE GENOMIC DNA]</scope>
    <source>
        <strain evidence="1 2">SJQ9</strain>
    </source>
</reference>
<name>A0A426VE69_9BURK</name>
<evidence type="ECO:0008006" key="3">
    <source>
        <dbReference type="Google" id="ProtNLM"/>
    </source>
</evidence>
<accession>A0A426VE69</accession>
<evidence type="ECO:0000313" key="1">
    <source>
        <dbReference type="EMBL" id="RRS05177.1"/>
    </source>
</evidence>
<evidence type="ECO:0000313" key="2">
    <source>
        <dbReference type="Proteomes" id="UP000269265"/>
    </source>
</evidence>
<sequence>MALPLLQTLSNAATARLVLLANHVIASEPAALLKLKPHAGHRIDLHFRLPAGAAWVTRLAEPLPKHVGLLITPAGLLEWTEPTISADTPVPPPGGLSVTVDLPDPFQALRLALKRERPPVTIEGDAALAEAVSWLMKNLRWDIEDDLARWLGVPPTQMLKTVAEGVKQALSRWRPGSAADASRGPGR</sequence>
<dbReference type="EMBL" id="RSED01000004">
    <property type="protein sequence ID" value="RRS05177.1"/>
    <property type="molecule type" value="Genomic_DNA"/>
</dbReference>
<keyword evidence="2" id="KW-1185">Reference proteome</keyword>
<dbReference type="OrthoDB" id="8525483at2"/>
<dbReference type="AlphaFoldDB" id="A0A426VE69"/>
<gene>
    <name evidence="1" type="ORF">EIP75_06320</name>
</gene>